<accession>A0A1I5YK15</accession>
<keyword evidence="1" id="KW-0812">Transmembrane</keyword>
<dbReference type="STRING" id="937334.SAMN05444406_15012"/>
<feature type="non-terminal residue" evidence="2">
    <location>
        <position position="1"/>
    </location>
</feature>
<reference evidence="2 3" key="1">
    <citation type="submission" date="2016-10" db="EMBL/GenBank/DDBJ databases">
        <authorList>
            <person name="de Groot N.N."/>
        </authorList>
    </citation>
    <scope>NUCLEOTIDE SEQUENCE [LARGE SCALE GENOMIC DNA]</scope>
    <source>
        <strain evidence="2 3">DSM 20678</strain>
    </source>
</reference>
<gene>
    <name evidence="2" type="ORF">SAMN05444406_15012</name>
</gene>
<keyword evidence="1" id="KW-0472">Membrane</keyword>
<dbReference type="AlphaFoldDB" id="A0A1I5YK15"/>
<dbReference type="Proteomes" id="UP000198577">
    <property type="component" value="Unassembled WGS sequence"/>
</dbReference>
<keyword evidence="3" id="KW-1185">Reference proteome</keyword>
<dbReference type="EMBL" id="FOXR01000050">
    <property type="protein sequence ID" value="SFQ44576.1"/>
    <property type="molecule type" value="Genomic_DNA"/>
</dbReference>
<organism evidence="2 3">
    <name type="scientific">Caldicoprobacter faecalis</name>
    <dbReference type="NCBI Taxonomy" id="937334"/>
    <lineage>
        <taxon>Bacteria</taxon>
        <taxon>Bacillati</taxon>
        <taxon>Bacillota</taxon>
        <taxon>Clostridia</taxon>
        <taxon>Caldicoprobacterales</taxon>
        <taxon>Caldicoprobacteraceae</taxon>
        <taxon>Caldicoprobacter</taxon>
    </lineage>
</organism>
<feature type="transmembrane region" description="Helical" evidence="1">
    <location>
        <begin position="32"/>
        <end position="51"/>
    </location>
</feature>
<evidence type="ECO:0000313" key="3">
    <source>
        <dbReference type="Proteomes" id="UP000198577"/>
    </source>
</evidence>
<sequence>HRATTGRSIPQYLRIVVLVEGMYPTGSPHTSLLLKLGIVLILCLLMGYGTVRQIRRRIQND</sequence>
<protein>
    <submittedName>
        <fullName evidence="2">Uncharacterized protein</fullName>
    </submittedName>
</protein>
<proteinExistence type="predicted"/>
<evidence type="ECO:0000313" key="2">
    <source>
        <dbReference type="EMBL" id="SFQ44576.1"/>
    </source>
</evidence>
<name>A0A1I5YK15_9FIRM</name>
<keyword evidence="1" id="KW-1133">Transmembrane helix</keyword>
<evidence type="ECO:0000256" key="1">
    <source>
        <dbReference type="SAM" id="Phobius"/>
    </source>
</evidence>